<name>A0A3Q2YMZ9_HIPCM</name>
<dbReference type="AlphaFoldDB" id="A0A3Q2YMZ9"/>
<evidence type="ECO:0000256" key="1">
    <source>
        <dbReference type="SAM" id="MobiDB-lite"/>
    </source>
</evidence>
<feature type="region of interest" description="Disordered" evidence="1">
    <location>
        <begin position="1"/>
        <end position="78"/>
    </location>
</feature>
<dbReference type="STRING" id="109280.ENSHCOP00000019979"/>
<dbReference type="Ensembl" id="ENSHCOT00000007343.1">
    <property type="protein sequence ID" value="ENSHCOP00000019979.1"/>
    <property type="gene ID" value="ENSHCOG00000005676.1"/>
</dbReference>
<feature type="compositionally biased region" description="Basic residues" evidence="1">
    <location>
        <begin position="49"/>
        <end position="59"/>
    </location>
</feature>
<dbReference type="Proteomes" id="UP000264820">
    <property type="component" value="Unplaced"/>
</dbReference>
<proteinExistence type="predicted"/>
<reference evidence="2" key="1">
    <citation type="submission" date="2025-08" db="UniProtKB">
        <authorList>
            <consortium name="Ensembl"/>
        </authorList>
    </citation>
    <scope>IDENTIFICATION</scope>
</reference>
<reference evidence="2" key="2">
    <citation type="submission" date="2025-09" db="UniProtKB">
        <authorList>
            <consortium name="Ensembl"/>
        </authorList>
    </citation>
    <scope>IDENTIFICATION</scope>
</reference>
<feature type="compositionally biased region" description="Polar residues" evidence="1">
    <location>
        <begin position="16"/>
        <end position="31"/>
    </location>
</feature>
<sequence length="134" mass="14781">MQPNSSQEGTHLRNGLSLTLQAELPSRTTPSGAAGTIHSDTNEAEPHSHSHGHTRRPRHRTSDADTTDSADLDSGEPTTSLSELRCLFRWFQKSLPFLIILSAKLVLQHALGECKQTHRLYSAAPTVQDRFNLS</sequence>
<protein>
    <submittedName>
        <fullName evidence="2">Uncharacterized protein</fullName>
    </submittedName>
</protein>
<keyword evidence="3" id="KW-1185">Reference proteome</keyword>
<organism evidence="2 3">
    <name type="scientific">Hippocampus comes</name>
    <name type="common">Tiger tail seahorse</name>
    <dbReference type="NCBI Taxonomy" id="109280"/>
    <lineage>
        <taxon>Eukaryota</taxon>
        <taxon>Metazoa</taxon>
        <taxon>Chordata</taxon>
        <taxon>Craniata</taxon>
        <taxon>Vertebrata</taxon>
        <taxon>Euteleostomi</taxon>
        <taxon>Actinopterygii</taxon>
        <taxon>Neopterygii</taxon>
        <taxon>Teleostei</taxon>
        <taxon>Neoteleostei</taxon>
        <taxon>Acanthomorphata</taxon>
        <taxon>Syngnathiaria</taxon>
        <taxon>Syngnathiformes</taxon>
        <taxon>Syngnathoidei</taxon>
        <taxon>Syngnathidae</taxon>
        <taxon>Hippocampus</taxon>
    </lineage>
</organism>
<feature type="compositionally biased region" description="Acidic residues" evidence="1">
    <location>
        <begin position="65"/>
        <end position="74"/>
    </location>
</feature>
<evidence type="ECO:0000313" key="3">
    <source>
        <dbReference type="Proteomes" id="UP000264820"/>
    </source>
</evidence>
<accession>A0A3Q2YMZ9</accession>
<evidence type="ECO:0000313" key="2">
    <source>
        <dbReference type="Ensembl" id="ENSHCOP00000019979.1"/>
    </source>
</evidence>